<evidence type="ECO:0000313" key="3">
    <source>
        <dbReference type="Proteomes" id="UP000198386"/>
    </source>
</evidence>
<accession>A0A239EBG2</accession>
<keyword evidence="3" id="KW-1185">Reference proteome</keyword>
<dbReference type="InterPro" id="IPR032710">
    <property type="entry name" value="NTF2-like_dom_sf"/>
</dbReference>
<dbReference type="RefSeq" id="WP_176449971.1">
    <property type="nucleotide sequence ID" value="NZ_FZOH01000004.1"/>
</dbReference>
<feature type="domain" description="SnoaL-like" evidence="1">
    <location>
        <begin position="23"/>
        <end position="123"/>
    </location>
</feature>
<dbReference type="CDD" id="cd00531">
    <property type="entry name" value="NTF2_like"/>
    <property type="match status" value="1"/>
</dbReference>
<protein>
    <submittedName>
        <fullName evidence="2">SnoaL-like domain-containing protein</fullName>
    </submittedName>
</protein>
<sequence length="141" mass="16207">MVTATLTRPADQVATYGYLVNLVERYFSCVDANDLDGVLDCFTEDAELTIQSAHSTHRGRDEGLRQMYEDLFKTYEPRMRHIHFTHVADPANNRIASQFTVELTDTDGTETTLTNCNFFYLEGLRFHRVFVYMSDGVNVLH</sequence>
<dbReference type="EMBL" id="FZOH01000004">
    <property type="protein sequence ID" value="SNS42100.1"/>
    <property type="molecule type" value="Genomic_DNA"/>
</dbReference>
<name>A0A239EBG2_9ACTN</name>
<evidence type="ECO:0000259" key="1">
    <source>
        <dbReference type="Pfam" id="PF12680"/>
    </source>
</evidence>
<dbReference type="SUPFAM" id="SSF54427">
    <property type="entry name" value="NTF2-like"/>
    <property type="match status" value="1"/>
</dbReference>
<dbReference type="Proteomes" id="UP000198386">
    <property type="component" value="Unassembled WGS sequence"/>
</dbReference>
<dbReference type="Gene3D" id="3.10.450.50">
    <property type="match status" value="1"/>
</dbReference>
<evidence type="ECO:0000313" key="2">
    <source>
        <dbReference type="EMBL" id="SNS42100.1"/>
    </source>
</evidence>
<dbReference type="InterPro" id="IPR037401">
    <property type="entry name" value="SnoaL-like"/>
</dbReference>
<proteinExistence type="predicted"/>
<dbReference type="AlphaFoldDB" id="A0A239EBG2"/>
<organism evidence="2 3">
    <name type="scientific">Geodermatophilus saharensis</name>
    <dbReference type="NCBI Taxonomy" id="1137994"/>
    <lineage>
        <taxon>Bacteria</taxon>
        <taxon>Bacillati</taxon>
        <taxon>Actinomycetota</taxon>
        <taxon>Actinomycetes</taxon>
        <taxon>Geodermatophilales</taxon>
        <taxon>Geodermatophilaceae</taxon>
        <taxon>Geodermatophilus</taxon>
    </lineage>
</organism>
<reference evidence="3" key="1">
    <citation type="submission" date="2017-06" db="EMBL/GenBank/DDBJ databases">
        <authorList>
            <person name="Varghese N."/>
            <person name="Submissions S."/>
        </authorList>
    </citation>
    <scope>NUCLEOTIDE SEQUENCE [LARGE SCALE GENOMIC DNA]</scope>
    <source>
        <strain evidence="3">DSM 45423</strain>
    </source>
</reference>
<dbReference type="Pfam" id="PF12680">
    <property type="entry name" value="SnoaL_2"/>
    <property type="match status" value="1"/>
</dbReference>
<gene>
    <name evidence="2" type="ORF">SAMN04488107_2481</name>
</gene>